<dbReference type="EMBL" id="CP022684">
    <property type="protein sequence ID" value="AUM13583.1"/>
    <property type="molecule type" value="Genomic_DNA"/>
</dbReference>
<keyword evidence="3 6" id="KW-0812">Transmembrane</keyword>
<dbReference type="AlphaFoldDB" id="A0A2K9LMT9"/>
<name>A0A2K9LMT9_9GAMM</name>
<evidence type="ECO:0000256" key="2">
    <source>
        <dbReference type="ARBA" id="ARBA00009773"/>
    </source>
</evidence>
<keyword evidence="4 6" id="KW-1133">Transmembrane helix</keyword>
<evidence type="ECO:0000256" key="4">
    <source>
        <dbReference type="ARBA" id="ARBA00022989"/>
    </source>
</evidence>
<dbReference type="GO" id="GO:0016020">
    <property type="term" value="C:membrane"/>
    <property type="evidence" value="ECO:0007669"/>
    <property type="project" value="UniProtKB-SubCell"/>
</dbReference>
<evidence type="ECO:0000256" key="1">
    <source>
        <dbReference type="ARBA" id="ARBA00004141"/>
    </source>
</evidence>
<accession>A0A2K9LMT9</accession>
<feature type="transmembrane region" description="Helical" evidence="6">
    <location>
        <begin position="257"/>
        <end position="278"/>
    </location>
</feature>
<dbReference type="PANTHER" id="PTHR21716">
    <property type="entry name" value="TRANSMEMBRANE PROTEIN"/>
    <property type="match status" value="1"/>
</dbReference>
<evidence type="ECO:0000313" key="7">
    <source>
        <dbReference type="EMBL" id="AUM13583.1"/>
    </source>
</evidence>
<evidence type="ECO:0000256" key="5">
    <source>
        <dbReference type="ARBA" id="ARBA00023136"/>
    </source>
</evidence>
<keyword evidence="8" id="KW-1185">Reference proteome</keyword>
<dbReference type="Pfam" id="PF01594">
    <property type="entry name" value="AI-2E_transport"/>
    <property type="match status" value="1"/>
</dbReference>
<feature type="transmembrane region" description="Helical" evidence="6">
    <location>
        <begin position="36"/>
        <end position="53"/>
    </location>
</feature>
<evidence type="ECO:0008006" key="9">
    <source>
        <dbReference type="Google" id="ProtNLM"/>
    </source>
</evidence>
<feature type="transmembrane region" description="Helical" evidence="6">
    <location>
        <begin position="222"/>
        <end position="250"/>
    </location>
</feature>
<evidence type="ECO:0000256" key="6">
    <source>
        <dbReference type="SAM" id="Phobius"/>
    </source>
</evidence>
<dbReference type="OrthoDB" id="9799225at2"/>
<feature type="transmembrane region" description="Helical" evidence="6">
    <location>
        <begin position="196"/>
        <end position="216"/>
    </location>
</feature>
<gene>
    <name evidence="7" type="ORF">Kalk_14650</name>
</gene>
<comment type="similarity">
    <text evidence="2">Belongs to the autoinducer-2 exporter (AI-2E) (TC 2.A.86) family.</text>
</comment>
<feature type="transmembrane region" description="Helical" evidence="6">
    <location>
        <begin position="60"/>
        <end position="86"/>
    </location>
</feature>
<dbReference type="NCBIfam" id="NF008930">
    <property type="entry name" value="PRK12287.1"/>
    <property type="match status" value="1"/>
</dbReference>
<organism evidence="7 8">
    <name type="scientific">Ketobacter alkanivorans</name>
    <dbReference type="NCBI Taxonomy" id="1917421"/>
    <lineage>
        <taxon>Bacteria</taxon>
        <taxon>Pseudomonadati</taxon>
        <taxon>Pseudomonadota</taxon>
        <taxon>Gammaproteobacteria</taxon>
        <taxon>Pseudomonadales</taxon>
        <taxon>Ketobacteraceae</taxon>
        <taxon>Ketobacter</taxon>
    </lineage>
</organism>
<evidence type="ECO:0000256" key="3">
    <source>
        <dbReference type="ARBA" id="ARBA00022692"/>
    </source>
</evidence>
<comment type="subcellular location">
    <subcellularLocation>
        <location evidence="1">Membrane</location>
        <topology evidence="1">Multi-pass membrane protein</topology>
    </subcellularLocation>
</comment>
<dbReference type="GO" id="GO:0055085">
    <property type="term" value="P:transmembrane transport"/>
    <property type="evidence" value="ECO:0007669"/>
    <property type="project" value="TreeGrafter"/>
</dbReference>
<feature type="transmembrane region" description="Helical" evidence="6">
    <location>
        <begin position="12"/>
        <end position="30"/>
    </location>
</feature>
<reference evidence="8" key="1">
    <citation type="submission" date="2017-08" db="EMBL/GenBank/DDBJ databases">
        <title>Direct submision.</title>
        <authorList>
            <person name="Kim S.-J."/>
            <person name="Rhee S.-K."/>
        </authorList>
    </citation>
    <scope>NUCLEOTIDE SEQUENCE [LARGE SCALE GENOMIC DNA]</scope>
    <source>
        <strain evidence="8">GI5</strain>
    </source>
</reference>
<dbReference type="RefSeq" id="WP_101894958.1">
    <property type="nucleotide sequence ID" value="NZ_CP022684.1"/>
</dbReference>
<sequence length="340" mass="36920">MENSTLSPTLRFLLGFACFVVVVAGMKAAVEIMVPFLLSAFIAILCAPALMWLESRKVPTTLAVTLVIMVVVLTIGGFSVVVAASINDFARQVPTYQASLLEETTAITRWLAGHGIELSQQMVKQQINPGKAMDLVRKVLTGFGNVLTDFFLIFLTVLFILFEASSFPGKFRRAMGEQHRSLSAFEQFNDSVKQYLIIKTLVSVGTGLFIGVWLTVQGVDYAVLWALLAFLLNFIPNIGSIIAAVPAVLLSLVQFGFGGAGFTALGFLIVNIVMGNIIEPRYLGQGLGLSTLVVFLSLLFWGWVLGPVGMLLSIPLTMIVKLALESNPETRWLAVLLGNK</sequence>
<protein>
    <recommendedName>
        <fullName evidence="9">AI-2E family transporter</fullName>
    </recommendedName>
</protein>
<dbReference type="Proteomes" id="UP000235116">
    <property type="component" value="Chromosome"/>
</dbReference>
<dbReference type="KEGG" id="kak:Kalk_14650"/>
<dbReference type="InterPro" id="IPR002549">
    <property type="entry name" value="AI-2E-like"/>
</dbReference>
<dbReference type="PANTHER" id="PTHR21716:SF64">
    <property type="entry name" value="AI-2 TRANSPORT PROTEIN TQSA"/>
    <property type="match status" value="1"/>
</dbReference>
<feature type="transmembrane region" description="Helical" evidence="6">
    <location>
        <begin position="143"/>
        <end position="162"/>
    </location>
</feature>
<proteinExistence type="inferred from homology"/>
<evidence type="ECO:0000313" key="8">
    <source>
        <dbReference type="Proteomes" id="UP000235116"/>
    </source>
</evidence>
<keyword evidence="5 6" id="KW-0472">Membrane</keyword>